<dbReference type="SUPFAM" id="SSF53850">
    <property type="entry name" value="Periplasmic binding protein-like II"/>
    <property type="match status" value="1"/>
</dbReference>
<dbReference type="InterPro" id="IPR036388">
    <property type="entry name" value="WH-like_DNA-bd_sf"/>
</dbReference>
<dbReference type="AlphaFoldDB" id="A0A379IF97"/>
<dbReference type="GO" id="GO:0003677">
    <property type="term" value="F:DNA binding"/>
    <property type="evidence" value="ECO:0007669"/>
    <property type="project" value="UniProtKB-KW"/>
</dbReference>
<name>A0A379IF97_PSEFL</name>
<comment type="similarity">
    <text evidence="1">Belongs to the LysR transcriptional regulatory family.</text>
</comment>
<protein>
    <submittedName>
        <fullName evidence="6">Putative LysR family transcriptional regulator</fullName>
    </submittedName>
</protein>
<gene>
    <name evidence="6" type="primary">nodD2_7</name>
    <name evidence="6" type="ORF">NCTC10392_03403</name>
</gene>
<dbReference type="EMBL" id="UGUS01000002">
    <property type="protein sequence ID" value="SUD31472.1"/>
    <property type="molecule type" value="Genomic_DNA"/>
</dbReference>
<proteinExistence type="inferred from homology"/>
<evidence type="ECO:0000256" key="3">
    <source>
        <dbReference type="ARBA" id="ARBA00023125"/>
    </source>
</evidence>
<organism evidence="6 7">
    <name type="scientific">Pseudomonas fluorescens</name>
    <dbReference type="NCBI Taxonomy" id="294"/>
    <lineage>
        <taxon>Bacteria</taxon>
        <taxon>Pseudomonadati</taxon>
        <taxon>Pseudomonadota</taxon>
        <taxon>Gammaproteobacteria</taxon>
        <taxon>Pseudomonadales</taxon>
        <taxon>Pseudomonadaceae</taxon>
        <taxon>Pseudomonas</taxon>
    </lineage>
</organism>
<keyword evidence="4" id="KW-0804">Transcription</keyword>
<dbReference type="Gene3D" id="3.40.190.10">
    <property type="entry name" value="Periplasmic binding protein-like II"/>
    <property type="match status" value="2"/>
</dbReference>
<dbReference type="SUPFAM" id="SSF46785">
    <property type="entry name" value="Winged helix' DNA-binding domain"/>
    <property type="match status" value="1"/>
</dbReference>
<dbReference type="InterPro" id="IPR050389">
    <property type="entry name" value="LysR-type_TF"/>
</dbReference>
<dbReference type="PANTHER" id="PTHR30118">
    <property type="entry name" value="HTH-TYPE TRANSCRIPTIONAL REGULATOR LEUO-RELATED"/>
    <property type="match status" value="1"/>
</dbReference>
<dbReference type="GO" id="GO:0003700">
    <property type="term" value="F:DNA-binding transcription factor activity"/>
    <property type="evidence" value="ECO:0007669"/>
    <property type="project" value="InterPro"/>
</dbReference>
<evidence type="ECO:0000313" key="6">
    <source>
        <dbReference type="EMBL" id="SUD31472.1"/>
    </source>
</evidence>
<dbReference type="PANTHER" id="PTHR30118:SF15">
    <property type="entry name" value="TRANSCRIPTIONAL REGULATORY PROTEIN"/>
    <property type="match status" value="1"/>
</dbReference>
<evidence type="ECO:0000256" key="1">
    <source>
        <dbReference type="ARBA" id="ARBA00009437"/>
    </source>
</evidence>
<dbReference type="Pfam" id="PF03466">
    <property type="entry name" value="LysR_substrate"/>
    <property type="match status" value="1"/>
</dbReference>
<dbReference type="InterPro" id="IPR036390">
    <property type="entry name" value="WH_DNA-bd_sf"/>
</dbReference>
<sequence length="271" mass="29952">MTQSSVSGILSRLRIAFDDPLFIRVGRSLEPTSKALLILEELSPALDSLTDALSNVREFVPEDSEKIFRIGVSDDVEFSLLPPLLTAVHAAAPLVRLTVEHADDFRLASLLRNEVVSVAICRAKNTPRNARQLNLRSSTFKVVGDNSLGQEMSLQEFCKRPHIVVSHTSRMRDEIDDALEAIGKRRQVLISVPRYSALPSILSGTDLIATIPDYAAESMTKLFRLRSDNVPFAIGKGGLSMTWLDSQNRDPAEKWMRGMIISSIGCPCVPH</sequence>
<keyword evidence="3" id="KW-0238">DNA-binding</keyword>
<dbReference type="Gene3D" id="1.10.10.10">
    <property type="entry name" value="Winged helix-like DNA-binding domain superfamily/Winged helix DNA-binding domain"/>
    <property type="match status" value="1"/>
</dbReference>
<dbReference type="InterPro" id="IPR000847">
    <property type="entry name" value="LysR_HTH_N"/>
</dbReference>
<evidence type="ECO:0000313" key="7">
    <source>
        <dbReference type="Proteomes" id="UP000255125"/>
    </source>
</evidence>
<feature type="domain" description="HTH lysR-type" evidence="5">
    <location>
        <begin position="1"/>
        <end position="32"/>
    </location>
</feature>
<accession>A0A379IF97</accession>
<evidence type="ECO:0000259" key="5">
    <source>
        <dbReference type="PROSITE" id="PS50931"/>
    </source>
</evidence>
<evidence type="ECO:0000256" key="4">
    <source>
        <dbReference type="ARBA" id="ARBA00023163"/>
    </source>
</evidence>
<reference evidence="6 7" key="1">
    <citation type="submission" date="2018-06" db="EMBL/GenBank/DDBJ databases">
        <authorList>
            <consortium name="Pathogen Informatics"/>
            <person name="Doyle S."/>
        </authorList>
    </citation>
    <scope>NUCLEOTIDE SEQUENCE [LARGE SCALE GENOMIC DNA]</scope>
    <source>
        <strain evidence="6 7">NCTC10392</strain>
    </source>
</reference>
<dbReference type="Proteomes" id="UP000255125">
    <property type="component" value="Unassembled WGS sequence"/>
</dbReference>
<dbReference type="PROSITE" id="PS50931">
    <property type="entry name" value="HTH_LYSR"/>
    <property type="match status" value="1"/>
</dbReference>
<dbReference type="InterPro" id="IPR005119">
    <property type="entry name" value="LysR_subst-bd"/>
</dbReference>
<keyword evidence="2" id="KW-0805">Transcription regulation</keyword>
<evidence type="ECO:0000256" key="2">
    <source>
        <dbReference type="ARBA" id="ARBA00023015"/>
    </source>
</evidence>